<comment type="subunit">
    <text evidence="3">Homotrimer.</text>
</comment>
<name>A0AAE1SY43_9SOLA</name>
<keyword evidence="4" id="KW-0456">Lyase</keyword>
<dbReference type="Proteomes" id="UP001291623">
    <property type="component" value="Unassembled WGS sequence"/>
</dbReference>
<evidence type="ECO:0000256" key="5">
    <source>
        <dbReference type="ARBA" id="ARBA00023277"/>
    </source>
</evidence>
<comment type="similarity">
    <text evidence="2">Belongs to the KHG/KDPG aldolase family.</text>
</comment>
<dbReference type="InterPro" id="IPR013785">
    <property type="entry name" value="Aldolase_TIM"/>
</dbReference>
<dbReference type="Gene3D" id="3.20.20.70">
    <property type="entry name" value="Aldolase class I"/>
    <property type="match status" value="1"/>
</dbReference>
<sequence length="63" mass="6594">MEIVLSTPDVFEVGTVLQAKDAKDSIKSGAKFLMSPATVKILSAFSAGAKIVKISRLKSPSNA</sequence>
<dbReference type="EMBL" id="JAVYJV010000002">
    <property type="protein sequence ID" value="KAK4377853.1"/>
    <property type="molecule type" value="Genomic_DNA"/>
</dbReference>
<evidence type="ECO:0000256" key="3">
    <source>
        <dbReference type="ARBA" id="ARBA00011233"/>
    </source>
</evidence>
<gene>
    <name evidence="6" type="ORF">RND71_004149</name>
</gene>
<dbReference type="GO" id="GO:0016829">
    <property type="term" value="F:lyase activity"/>
    <property type="evidence" value="ECO:0007669"/>
    <property type="project" value="UniProtKB-KW"/>
</dbReference>
<keyword evidence="7" id="KW-1185">Reference proteome</keyword>
<comment type="pathway">
    <text evidence="1">Carbohydrate acid metabolism.</text>
</comment>
<reference evidence="6" key="1">
    <citation type="submission" date="2023-12" db="EMBL/GenBank/DDBJ databases">
        <title>Genome assembly of Anisodus tanguticus.</title>
        <authorList>
            <person name="Wang Y.-J."/>
        </authorList>
    </citation>
    <scope>NUCLEOTIDE SEQUENCE</scope>
    <source>
        <strain evidence="6">KB-2021</strain>
        <tissue evidence="6">Leaf</tissue>
    </source>
</reference>
<keyword evidence="5" id="KW-0119">Carbohydrate metabolism</keyword>
<organism evidence="6 7">
    <name type="scientific">Anisodus tanguticus</name>
    <dbReference type="NCBI Taxonomy" id="243964"/>
    <lineage>
        <taxon>Eukaryota</taxon>
        <taxon>Viridiplantae</taxon>
        <taxon>Streptophyta</taxon>
        <taxon>Embryophyta</taxon>
        <taxon>Tracheophyta</taxon>
        <taxon>Spermatophyta</taxon>
        <taxon>Magnoliopsida</taxon>
        <taxon>eudicotyledons</taxon>
        <taxon>Gunneridae</taxon>
        <taxon>Pentapetalae</taxon>
        <taxon>asterids</taxon>
        <taxon>lamiids</taxon>
        <taxon>Solanales</taxon>
        <taxon>Solanaceae</taxon>
        <taxon>Solanoideae</taxon>
        <taxon>Hyoscyameae</taxon>
        <taxon>Anisodus</taxon>
    </lineage>
</organism>
<evidence type="ECO:0000256" key="4">
    <source>
        <dbReference type="ARBA" id="ARBA00023239"/>
    </source>
</evidence>
<dbReference type="PANTHER" id="PTHR30246:SF1">
    <property type="entry name" value="2-DEHYDRO-3-DEOXY-6-PHOSPHOGALACTONATE ALDOLASE-RELATED"/>
    <property type="match status" value="1"/>
</dbReference>
<dbReference type="SUPFAM" id="SSF51569">
    <property type="entry name" value="Aldolase"/>
    <property type="match status" value="1"/>
</dbReference>
<evidence type="ECO:0000256" key="1">
    <source>
        <dbReference type="ARBA" id="ARBA00004761"/>
    </source>
</evidence>
<proteinExistence type="inferred from homology"/>
<evidence type="ECO:0000256" key="2">
    <source>
        <dbReference type="ARBA" id="ARBA00006906"/>
    </source>
</evidence>
<dbReference type="InterPro" id="IPR000887">
    <property type="entry name" value="Aldlse_KDPG_KHG"/>
</dbReference>
<protein>
    <submittedName>
        <fullName evidence="6">Uncharacterized protein</fullName>
    </submittedName>
</protein>
<comment type="caution">
    <text evidence="6">The sequence shown here is derived from an EMBL/GenBank/DDBJ whole genome shotgun (WGS) entry which is preliminary data.</text>
</comment>
<dbReference type="AlphaFoldDB" id="A0AAE1SY43"/>
<evidence type="ECO:0000313" key="6">
    <source>
        <dbReference type="EMBL" id="KAK4377853.1"/>
    </source>
</evidence>
<dbReference type="PANTHER" id="PTHR30246">
    <property type="entry name" value="2-KETO-3-DEOXY-6-PHOSPHOGLUCONATE ALDOLASE"/>
    <property type="match status" value="1"/>
</dbReference>
<accession>A0AAE1SY43</accession>
<evidence type="ECO:0000313" key="7">
    <source>
        <dbReference type="Proteomes" id="UP001291623"/>
    </source>
</evidence>